<dbReference type="SUPFAM" id="SSF81383">
    <property type="entry name" value="F-box domain"/>
    <property type="match status" value="1"/>
</dbReference>
<dbReference type="EMBL" id="JAIZAY010000022">
    <property type="protein sequence ID" value="KAJ8020464.1"/>
    <property type="molecule type" value="Genomic_DNA"/>
</dbReference>
<reference evidence="1" key="1">
    <citation type="submission" date="2021-10" db="EMBL/GenBank/DDBJ databases">
        <title>Tropical sea cucumber genome reveals ecological adaptation and Cuvierian tubules defense mechanism.</title>
        <authorList>
            <person name="Chen T."/>
        </authorList>
    </citation>
    <scope>NUCLEOTIDE SEQUENCE</scope>
    <source>
        <strain evidence="1">Nanhai2018</strain>
        <tissue evidence="1">Muscle</tissue>
    </source>
</reference>
<evidence type="ECO:0000313" key="1">
    <source>
        <dbReference type="EMBL" id="KAJ8020464.1"/>
    </source>
</evidence>
<sequence>MADNKSCAFVQKDQKQVKKFPVTGDDGSNDDKSDRVLEVVAIEDIPECLLLRIFSYLKGVEDRCSVARSVCTV</sequence>
<comment type="caution">
    <text evidence="1">The sequence shown here is derived from an EMBL/GenBank/DDBJ whole genome shotgun (WGS) entry which is preliminary data.</text>
</comment>
<organism evidence="1 2">
    <name type="scientific">Holothuria leucospilota</name>
    <name type="common">Black long sea cucumber</name>
    <name type="synonym">Mertensiothuria leucospilota</name>
    <dbReference type="NCBI Taxonomy" id="206669"/>
    <lineage>
        <taxon>Eukaryota</taxon>
        <taxon>Metazoa</taxon>
        <taxon>Echinodermata</taxon>
        <taxon>Eleutherozoa</taxon>
        <taxon>Echinozoa</taxon>
        <taxon>Holothuroidea</taxon>
        <taxon>Aspidochirotacea</taxon>
        <taxon>Aspidochirotida</taxon>
        <taxon>Holothuriidae</taxon>
        <taxon>Holothuria</taxon>
    </lineage>
</organism>
<dbReference type="Proteomes" id="UP001152320">
    <property type="component" value="Chromosome 22"/>
</dbReference>
<evidence type="ECO:0000313" key="2">
    <source>
        <dbReference type="Proteomes" id="UP001152320"/>
    </source>
</evidence>
<protein>
    <recommendedName>
        <fullName evidence="3">F-box domain-containing protein</fullName>
    </recommendedName>
</protein>
<evidence type="ECO:0008006" key="3">
    <source>
        <dbReference type="Google" id="ProtNLM"/>
    </source>
</evidence>
<dbReference type="OrthoDB" id="10257471at2759"/>
<gene>
    <name evidence="1" type="ORF">HOLleu_40062</name>
</gene>
<proteinExistence type="predicted"/>
<keyword evidence="2" id="KW-1185">Reference proteome</keyword>
<dbReference type="InterPro" id="IPR036047">
    <property type="entry name" value="F-box-like_dom_sf"/>
</dbReference>
<dbReference type="AlphaFoldDB" id="A0A9Q1BCT9"/>
<accession>A0A9Q1BCT9</accession>
<name>A0A9Q1BCT9_HOLLE</name>